<reference evidence="1" key="2">
    <citation type="journal article" date="2015" name="Data Brief">
        <title>Shoot transcriptome of the giant reed, Arundo donax.</title>
        <authorList>
            <person name="Barrero R.A."/>
            <person name="Guerrero F.D."/>
            <person name="Moolhuijzen P."/>
            <person name="Goolsby J.A."/>
            <person name="Tidwell J."/>
            <person name="Bellgard S.E."/>
            <person name="Bellgard M.I."/>
        </authorList>
    </citation>
    <scope>NUCLEOTIDE SEQUENCE</scope>
    <source>
        <tissue evidence="1">Shoot tissue taken approximately 20 cm above the soil surface</tissue>
    </source>
</reference>
<evidence type="ECO:0000313" key="1">
    <source>
        <dbReference type="EMBL" id="JAD46602.1"/>
    </source>
</evidence>
<name>A0A0A9AHR6_ARUDO</name>
<protein>
    <submittedName>
        <fullName evidence="1">Uncharacterized protein</fullName>
    </submittedName>
</protein>
<sequence>MRLSQYLCISNRS</sequence>
<proteinExistence type="predicted"/>
<dbReference type="EMBL" id="GBRH01251293">
    <property type="protein sequence ID" value="JAD46602.1"/>
    <property type="molecule type" value="Transcribed_RNA"/>
</dbReference>
<reference evidence="1" key="1">
    <citation type="submission" date="2014-09" db="EMBL/GenBank/DDBJ databases">
        <authorList>
            <person name="Magalhaes I.L.F."/>
            <person name="Oliveira U."/>
            <person name="Santos F.R."/>
            <person name="Vidigal T.H.D.A."/>
            <person name="Brescovit A.D."/>
            <person name="Santos A.J."/>
        </authorList>
    </citation>
    <scope>NUCLEOTIDE SEQUENCE</scope>
    <source>
        <tissue evidence="1">Shoot tissue taken approximately 20 cm above the soil surface</tissue>
    </source>
</reference>
<organism evidence="1">
    <name type="scientific">Arundo donax</name>
    <name type="common">Giant reed</name>
    <name type="synonym">Donax arundinaceus</name>
    <dbReference type="NCBI Taxonomy" id="35708"/>
    <lineage>
        <taxon>Eukaryota</taxon>
        <taxon>Viridiplantae</taxon>
        <taxon>Streptophyta</taxon>
        <taxon>Embryophyta</taxon>
        <taxon>Tracheophyta</taxon>
        <taxon>Spermatophyta</taxon>
        <taxon>Magnoliopsida</taxon>
        <taxon>Liliopsida</taxon>
        <taxon>Poales</taxon>
        <taxon>Poaceae</taxon>
        <taxon>PACMAD clade</taxon>
        <taxon>Arundinoideae</taxon>
        <taxon>Arundineae</taxon>
        <taxon>Arundo</taxon>
    </lineage>
</organism>
<accession>A0A0A9AHR6</accession>